<feature type="non-terminal residue" evidence="1">
    <location>
        <position position="63"/>
    </location>
</feature>
<protein>
    <submittedName>
        <fullName evidence="1">Putative ovule protein</fullName>
    </submittedName>
</protein>
<dbReference type="EMBL" id="GEDG01037172">
    <property type="protein sequence ID" value="JAP08291.1"/>
    <property type="molecule type" value="Transcribed_RNA"/>
</dbReference>
<dbReference type="AlphaFoldDB" id="A0A0V0GK40"/>
<sequence length="63" mass="7547">MKLNMRCSSICEGSFLRNFRLGEEGVVALCLRISDYEKFQTWRPRNSAWRNFKLGDFNPTWRN</sequence>
<accession>A0A0V0GK40</accession>
<reference evidence="1" key="1">
    <citation type="submission" date="2015-12" db="EMBL/GenBank/DDBJ databases">
        <title>Gene expression during late stages of embryo sac development: a critical building block for successful pollen-pistil interactions.</title>
        <authorList>
            <person name="Liu Y."/>
            <person name="Joly V."/>
            <person name="Sabar M."/>
            <person name="Matton D.P."/>
        </authorList>
    </citation>
    <scope>NUCLEOTIDE SEQUENCE</scope>
</reference>
<proteinExistence type="predicted"/>
<organism evidence="1">
    <name type="scientific">Solanum chacoense</name>
    <name type="common">Chaco potato</name>
    <dbReference type="NCBI Taxonomy" id="4108"/>
    <lineage>
        <taxon>Eukaryota</taxon>
        <taxon>Viridiplantae</taxon>
        <taxon>Streptophyta</taxon>
        <taxon>Embryophyta</taxon>
        <taxon>Tracheophyta</taxon>
        <taxon>Spermatophyta</taxon>
        <taxon>Magnoliopsida</taxon>
        <taxon>eudicotyledons</taxon>
        <taxon>Gunneridae</taxon>
        <taxon>Pentapetalae</taxon>
        <taxon>asterids</taxon>
        <taxon>lamiids</taxon>
        <taxon>Solanales</taxon>
        <taxon>Solanaceae</taxon>
        <taxon>Solanoideae</taxon>
        <taxon>Solaneae</taxon>
        <taxon>Solanum</taxon>
    </lineage>
</organism>
<name>A0A0V0GK40_SOLCH</name>
<evidence type="ECO:0000313" key="1">
    <source>
        <dbReference type="EMBL" id="JAP08291.1"/>
    </source>
</evidence>